<proteinExistence type="predicted"/>
<dbReference type="AlphaFoldDB" id="A0AAV7KG51"/>
<organism evidence="1 2">
    <name type="scientific">Oopsacas minuta</name>
    <dbReference type="NCBI Taxonomy" id="111878"/>
    <lineage>
        <taxon>Eukaryota</taxon>
        <taxon>Metazoa</taxon>
        <taxon>Porifera</taxon>
        <taxon>Hexactinellida</taxon>
        <taxon>Hexasterophora</taxon>
        <taxon>Lyssacinosida</taxon>
        <taxon>Leucopsacidae</taxon>
        <taxon>Oopsacas</taxon>
    </lineage>
</organism>
<name>A0AAV7KG51_9METZ</name>
<sequence>MNKGLTTEQSIFKKVDTSRKSVTAARYFISNIIAKRMKPFTDGEYIKECLTVFMDKCCPDKKDLVQQLSLSNTTVMRRIESTSNDINEKPLESVREFTSFSIAIDKSKTLLMWNNWSSGLGELRIISK</sequence>
<protein>
    <submittedName>
        <fullName evidence="1">EPM2A-interacting protein 1-like</fullName>
    </submittedName>
</protein>
<dbReference type="PANTHER" id="PTHR45913">
    <property type="entry name" value="EPM2A-INTERACTING PROTEIN 1"/>
    <property type="match status" value="1"/>
</dbReference>
<comment type="caution">
    <text evidence="1">The sequence shown here is derived from an EMBL/GenBank/DDBJ whole genome shotgun (WGS) entry which is preliminary data.</text>
</comment>
<reference evidence="1 2" key="1">
    <citation type="journal article" date="2023" name="BMC Biol.">
        <title>The compact genome of the sponge Oopsacas minuta (Hexactinellida) is lacking key metazoan core genes.</title>
        <authorList>
            <person name="Santini S."/>
            <person name="Schenkelaars Q."/>
            <person name="Jourda C."/>
            <person name="Duchesne M."/>
            <person name="Belahbib H."/>
            <person name="Rocher C."/>
            <person name="Selva M."/>
            <person name="Riesgo A."/>
            <person name="Vervoort M."/>
            <person name="Leys S.P."/>
            <person name="Kodjabachian L."/>
            <person name="Le Bivic A."/>
            <person name="Borchiellini C."/>
            <person name="Claverie J.M."/>
            <person name="Renard E."/>
        </authorList>
    </citation>
    <scope>NUCLEOTIDE SEQUENCE [LARGE SCALE GENOMIC DNA]</scope>
    <source>
        <strain evidence="1">SPO-2</strain>
    </source>
</reference>
<dbReference type="Proteomes" id="UP001165289">
    <property type="component" value="Unassembled WGS sequence"/>
</dbReference>
<dbReference type="PANTHER" id="PTHR45913:SF5">
    <property type="entry name" value="GENERAL TRANSCRIPTION FACTOR II-I REPEAT DOMAIN-CONTAINING PROTEIN 2A-LIKE PROTEIN"/>
    <property type="match status" value="1"/>
</dbReference>
<accession>A0AAV7KG51</accession>
<gene>
    <name evidence="1" type="ORF">LOD99_14588</name>
</gene>
<dbReference type="EMBL" id="JAKMXF010000055">
    <property type="protein sequence ID" value="KAI6659665.1"/>
    <property type="molecule type" value="Genomic_DNA"/>
</dbReference>
<evidence type="ECO:0000313" key="1">
    <source>
        <dbReference type="EMBL" id="KAI6659665.1"/>
    </source>
</evidence>
<keyword evidence="2" id="KW-1185">Reference proteome</keyword>
<evidence type="ECO:0000313" key="2">
    <source>
        <dbReference type="Proteomes" id="UP001165289"/>
    </source>
</evidence>